<evidence type="ECO:0000259" key="1">
    <source>
        <dbReference type="Pfam" id="PF08400"/>
    </source>
</evidence>
<keyword evidence="4" id="KW-1185">Reference proteome</keyword>
<proteinExistence type="predicted"/>
<evidence type="ECO:0008006" key="5">
    <source>
        <dbReference type="Google" id="ProtNLM"/>
    </source>
</evidence>
<dbReference type="PANTHER" id="PTHR30383:SF5">
    <property type="entry name" value="SGNH HYDROLASE-TYPE ESTERASE DOMAIN-CONTAINING PROTEIN"/>
    <property type="match status" value="1"/>
</dbReference>
<dbReference type="InterPro" id="IPR013830">
    <property type="entry name" value="SGNH_hydro"/>
</dbReference>
<evidence type="ECO:0000259" key="2">
    <source>
        <dbReference type="Pfam" id="PF13472"/>
    </source>
</evidence>
<dbReference type="InterPro" id="IPR013609">
    <property type="entry name" value="Stf-like_N"/>
</dbReference>
<evidence type="ECO:0000313" key="4">
    <source>
        <dbReference type="Proteomes" id="UP000505325"/>
    </source>
</evidence>
<dbReference type="KEGG" id="pmak:PMPD1_1746"/>
<reference evidence="3 4" key="1">
    <citation type="submission" date="2020-06" db="EMBL/GenBank/DDBJ databases">
        <title>Genome sequence of Paramixta manurensis strain PD-1.</title>
        <authorList>
            <person name="Lee C.W."/>
            <person name="Kim J."/>
        </authorList>
    </citation>
    <scope>NUCLEOTIDE SEQUENCE [LARGE SCALE GENOMIC DNA]</scope>
    <source>
        <strain evidence="3 4">PD-1</strain>
    </source>
</reference>
<dbReference type="RefSeq" id="WP_173633699.1">
    <property type="nucleotide sequence ID" value="NZ_CP054212.1"/>
</dbReference>
<dbReference type="Pfam" id="PF13472">
    <property type="entry name" value="Lipase_GDSL_2"/>
    <property type="match status" value="1"/>
</dbReference>
<dbReference type="SUPFAM" id="SSF52266">
    <property type="entry name" value="SGNH hydrolase"/>
    <property type="match status" value="1"/>
</dbReference>
<dbReference type="SUPFAM" id="SSF49464">
    <property type="entry name" value="Carboxypeptidase regulatory domain-like"/>
    <property type="match status" value="1"/>
</dbReference>
<evidence type="ECO:0000313" key="3">
    <source>
        <dbReference type="EMBL" id="QKJ86696.1"/>
    </source>
</evidence>
<sequence length="734" mass="79000">MAEKTLISGIYRDPFDVPLPDVKIIIFSQINTQDTFRQVSVRQVTASDGSYAFSLLPGAYTVEVVYPQGKHEKLGSFILDTGSPSGSLNDYLLYGENVLADPIVYNDIRKIHGSVKKFASEVSLEVETTGNAALQAAKDAVLSSQAATLAEKHAVEASSAAVEAHVSSTLAQSSLTDTKMARDEAVNARDAANIAVVSAGIMPDIATGLTKTQNGQSFSVAQGVGADSAVVTYINDKGTGRETSRIAGTALVEATKAIAVGIEQRTQGLQTQIKSTNPIEFVDKKGFLAFAIADDGKAKTPGGLQTSSVDAEQLNANMAVLSALKTDRVNIGVSQIIKPFGNWLTTEEDKSGNVIFGTRLDGTKIYLGQPLHNRAGLLNNDFFFIGDSITAFTETTSGAYNDINRNEKPCVCDQGWPQWSEALSDGVIKVAGISATGGYRADQILVTHVPRAIAASPAFCVVLAGRNNIVQNINYDKTTSDLTAIYRRLRQAGIVPVCCSMSAQSGNSPEQDSLRYQVNEFIRAYADHYHLPFVDMHEATTDPLSGEWYSSLNYDASHPTGVGAKLMGQRLVDAMRVWVKPVTARMAVNHTDPLSSNNYVTDPLFLNNAPDWITDIAGTSTFTSDPAVKGNIWRLVGGKSHITLDVKSGGRYGFGFRWKTDNGQSNNFYAIAGNDPAGTEYLAGIKRWKTASDGFGYFYREFVVSDSNTQVTLIFDASDMSVAQLGVLKITEIN</sequence>
<dbReference type="Gene3D" id="3.40.50.1110">
    <property type="entry name" value="SGNH hydrolase"/>
    <property type="match status" value="1"/>
</dbReference>
<dbReference type="PANTHER" id="PTHR30383">
    <property type="entry name" value="THIOESTERASE 1/PROTEASE 1/LYSOPHOSPHOLIPASE L1"/>
    <property type="match status" value="1"/>
</dbReference>
<dbReference type="InterPro" id="IPR051532">
    <property type="entry name" value="Ester_Hydrolysis_Enzymes"/>
</dbReference>
<feature type="domain" description="SGNH hydrolase-type esterase" evidence="2">
    <location>
        <begin position="384"/>
        <end position="565"/>
    </location>
</feature>
<accession>A0A6M8U7J8</accession>
<organism evidence="3 4">
    <name type="scientific">Paramixta manurensis</name>
    <dbReference type="NCBI Taxonomy" id="2740817"/>
    <lineage>
        <taxon>Bacteria</taxon>
        <taxon>Pseudomonadati</taxon>
        <taxon>Pseudomonadota</taxon>
        <taxon>Gammaproteobacteria</taxon>
        <taxon>Enterobacterales</taxon>
        <taxon>Erwiniaceae</taxon>
        <taxon>Paramixta</taxon>
    </lineage>
</organism>
<protein>
    <recommendedName>
        <fullName evidence="5">SGNH hydrolase-type esterase domain-containing protein</fullName>
    </recommendedName>
</protein>
<dbReference type="EMBL" id="CP054212">
    <property type="protein sequence ID" value="QKJ86696.1"/>
    <property type="molecule type" value="Genomic_DNA"/>
</dbReference>
<dbReference type="Pfam" id="PF08400">
    <property type="entry name" value="phage_tail_N"/>
    <property type="match status" value="1"/>
</dbReference>
<dbReference type="AlphaFoldDB" id="A0A6M8U7J8"/>
<feature type="domain" description="Lambda-like tail fibre protein N-terminal" evidence="1">
    <location>
        <begin position="6"/>
        <end position="135"/>
    </location>
</feature>
<gene>
    <name evidence="3" type="ORF">PMPD1_1746</name>
</gene>
<dbReference type="InterPro" id="IPR036514">
    <property type="entry name" value="SGNH_hydro_sf"/>
</dbReference>
<name>A0A6M8U7J8_9GAMM</name>
<dbReference type="InterPro" id="IPR008969">
    <property type="entry name" value="CarboxyPept-like_regulatory"/>
</dbReference>
<dbReference type="Proteomes" id="UP000505325">
    <property type="component" value="Chromosome"/>
</dbReference>
<dbReference type="GO" id="GO:0004622">
    <property type="term" value="F:phosphatidylcholine lysophospholipase activity"/>
    <property type="evidence" value="ECO:0007669"/>
    <property type="project" value="TreeGrafter"/>
</dbReference>